<dbReference type="PANTHER" id="PTHR31302">
    <property type="entry name" value="TRANSMEMBRANE PROTEIN WITH METALLOPHOSPHOESTERASE DOMAIN-RELATED"/>
    <property type="match status" value="1"/>
</dbReference>
<dbReference type="InParanoid" id="I3TDR5"/>
<dbReference type="InterPro" id="IPR051158">
    <property type="entry name" value="Metallophosphoesterase_sf"/>
</dbReference>
<sequence length="232" mass="26117">MVLILATGDIHAPAYTSSFLSALEKAGSIEPDVVLLAGDLVEHNNIAAFKPVYEELLKRFGGVPIVAVFGNEEYVGFEDEYRRVYGRVRWLNDEVLDLEVSGTRLCIIGSRGALNRPTKWQERHMPGLRAYYKTLPEKVLRMSRECRARGCQKIVLLTHYGVTFKNLAGEPRDIWDYLANPDFERVLAEGGFSLAIHAHAHRGVYERVVVGDTPVYNVSFPARGRIVEITLE</sequence>
<proteinExistence type="predicted"/>
<organism evidence="2 3">
    <name type="scientific">Thermogladius calderae (strain DSM 22663 / VKM B-2946 / 1633)</name>
    <dbReference type="NCBI Taxonomy" id="1184251"/>
    <lineage>
        <taxon>Archaea</taxon>
        <taxon>Thermoproteota</taxon>
        <taxon>Thermoprotei</taxon>
        <taxon>Desulfurococcales</taxon>
        <taxon>Desulfurococcaceae</taxon>
        <taxon>Thermogladius</taxon>
    </lineage>
</organism>
<dbReference type="InterPro" id="IPR004843">
    <property type="entry name" value="Calcineurin-like_PHP"/>
</dbReference>
<accession>I3TDR5</accession>
<dbReference type="EMBL" id="CP003531">
    <property type="protein sequence ID" value="AFK50903.1"/>
    <property type="molecule type" value="Genomic_DNA"/>
</dbReference>
<gene>
    <name evidence="2" type="ordered locus">TCELL_0478</name>
</gene>
<evidence type="ECO:0000313" key="3">
    <source>
        <dbReference type="Proteomes" id="UP000005270"/>
    </source>
</evidence>
<dbReference type="HOGENOM" id="CLU_083277_0_0_2"/>
<protein>
    <submittedName>
        <fullName evidence="2">Metallophosphoesterase</fullName>
    </submittedName>
</protein>
<keyword evidence="3" id="KW-1185">Reference proteome</keyword>
<dbReference type="Gene3D" id="3.60.21.10">
    <property type="match status" value="1"/>
</dbReference>
<dbReference type="eggNOG" id="arCOG01147">
    <property type="taxonomic scope" value="Archaea"/>
</dbReference>
<dbReference type="GeneID" id="13012775"/>
<dbReference type="InterPro" id="IPR029052">
    <property type="entry name" value="Metallo-depent_PP-like"/>
</dbReference>
<reference evidence="2 3" key="1">
    <citation type="journal article" date="2012" name="J. Bacteriol.">
        <title>Complete genome sequence of the hyperthermophilic cellulolytic Crenarchaeon 'Thermogladius cellulolyticus' 1633.</title>
        <authorList>
            <person name="Mardanov A.V."/>
            <person name="Kochetkova T.V."/>
            <person name="Beletsky A.V."/>
            <person name="Bonch-Osmolovskaya E.A."/>
            <person name="Ravin N.V."/>
            <person name="Skryabin K.G."/>
        </authorList>
    </citation>
    <scope>NUCLEOTIDE SEQUENCE [LARGE SCALE GENOMIC DNA]</scope>
    <source>
        <strain evidence="3">DSM 22663 / VKM B-2946 / 1633</strain>
    </source>
</reference>
<evidence type="ECO:0000313" key="2">
    <source>
        <dbReference type="EMBL" id="AFK50903.1"/>
    </source>
</evidence>
<name>I3TDR5_THEC1</name>
<feature type="domain" description="Calcineurin-like phosphoesterase" evidence="1">
    <location>
        <begin position="4"/>
        <end position="202"/>
    </location>
</feature>
<dbReference type="AlphaFoldDB" id="I3TDR5"/>
<dbReference type="Pfam" id="PF00149">
    <property type="entry name" value="Metallophos"/>
    <property type="match status" value="1"/>
</dbReference>
<dbReference type="GO" id="GO:0016787">
    <property type="term" value="F:hydrolase activity"/>
    <property type="evidence" value="ECO:0007669"/>
    <property type="project" value="InterPro"/>
</dbReference>
<dbReference type="PANTHER" id="PTHR31302:SF0">
    <property type="entry name" value="TRANSMEMBRANE PROTEIN WITH METALLOPHOSPHOESTERASE DOMAIN"/>
    <property type="match status" value="1"/>
</dbReference>
<dbReference type="Proteomes" id="UP000005270">
    <property type="component" value="Chromosome"/>
</dbReference>
<dbReference type="RefSeq" id="WP_014737153.1">
    <property type="nucleotide sequence ID" value="NC_017954.1"/>
</dbReference>
<dbReference type="KEGG" id="thg:TCELL_0478"/>
<dbReference type="OrthoDB" id="15074at2157"/>
<dbReference type="SUPFAM" id="SSF56300">
    <property type="entry name" value="Metallo-dependent phosphatases"/>
    <property type="match status" value="1"/>
</dbReference>
<evidence type="ECO:0000259" key="1">
    <source>
        <dbReference type="Pfam" id="PF00149"/>
    </source>
</evidence>